<sequence length="214" mass="23887">MDSVSSPDRGDQPLALTSAYNHDVESDGPMDLADNQTNVNNQNITPDQSDEASDAQSPAEYSLLWDTVRSETVEQSDHEKFDDGGAELYRESEEGSDGDEEELGTVIREFEARDHKQMEDEEEDSQQEEEEYQEEEEEDEDDCSSEGDIMQAGVRGDVIINVEGAEMEDGRAEEENVMEKVNGEYKLNMDTLLKNSTSNNSLQLLGLLESADEA</sequence>
<feature type="region of interest" description="Disordered" evidence="1">
    <location>
        <begin position="1"/>
        <end position="156"/>
    </location>
</feature>
<comment type="caution">
    <text evidence="2">The sequence shown here is derived from an EMBL/GenBank/DDBJ whole genome shotgun (WGS) entry which is preliminary data.</text>
</comment>
<evidence type="ECO:0000313" key="2">
    <source>
        <dbReference type="EMBL" id="VEL13411.1"/>
    </source>
</evidence>
<dbReference type="EMBL" id="CAAALY010017704">
    <property type="protein sequence ID" value="VEL13411.1"/>
    <property type="molecule type" value="Genomic_DNA"/>
</dbReference>
<evidence type="ECO:0000256" key="1">
    <source>
        <dbReference type="SAM" id="MobiDB-lite"/>
    </source>
</evidence>
<organism evidence="2 3">
    <name type="scientific">Protopolystoma xenopodis</name>
    <dbReference type="NCBI Taxonomy" id="117903"/>
    <lineage>
        <taxon>Eukaryota</taxon>
        <taxon>Metazoa</taxon>
        <taxon>Spiralia</taxon>
        <taxon>Lophotrochozoa</taxon>
        <taxon>Platyhelminthes</taxon>
        <taxon>Monogenea</taxon>
        <taxon>Polyopisthocotylea</taxon>
        <taxon>Polystomatidea</taxon>
        <taxon>Polystomatidae</taxon>
        <taxon>Protopolystoma</taxon>
    </lineage>
</organism>
<feature type="non-terminal residue" evidence="2">
    <location>
        <position position="214"/>
    </location>
</feature>
<feature type="compositionally biased region" description="Acidic residues" evidence="1">
    <location>
        <begin position="119"/>
        <end position="145"/>
    </location>
</feature>
<evidence type="ECO:0000313" key="3">
    <source>
        <dbReference type="Proteomes" id="UP000784294"/>
    </source>
</evidence>
<name>A0A3S5B521_9PLAT</name>
<feature type="compositionally biased region" description="Basic and acidic residues" evidence="1">
    <location>
        <begin position="68"/>
        <end position="93"/>
    </location>
</feature>
<gene>
    <name evidence="2" type="ORF">PXEA_LOCUS6851</name>
</gene>
<reference evidence="2" key="1">
    <citation type="submission" date="2018-11" db="EMBL/GenBank/DDBJ databases">
        <authorList>
            <consortium name="Pathogen Informatics"/>
        </authorList>
    </citation>
    <scope>NUCLEOTIDE SEQUENCE</scope>
</reference>
<dbReference type="Proteomes" id="UP000784294">
    <property type="component" value="Unassembled WGS sequence"/>
</dbReference>
<feature type="compositionally biased region" description="Acidic residues" evidence="1">
    <location>
        <begin position="94"/>
        <end position="103"/>
    </location>
</feature>
<feature type="compositionally biased region" description="Basic and acidic residues" evidence="1">
    <location>
        <begin position="108"/>
        <end position="118"/>
    </location>
</feature>
<accession>A0A3S5B521</accession>
<keyword evidence="3" id="KW-1185">Reference proteome</keyword>
<dbReference type="AlphaFoldDB" id="A0A3S5B521"/>
<protein>
    <submittedName>
        <fullName evidence="2">Uncharacterized protein</fullName>
    </submittedName>
</protein>
<proteinExistence type="predicted"/>
<feature type="compositionally biased region" description="Polar residues" evidence="1">
    <location>
        <begin position="34"/>
        <end position="47"/>
    </location>
</feature>